<dbReference type="PANTHER" id="PTHR42904">
    <property type="entry name" value="NUDIX HYDROLASE, NUDC SUBFAMILY"/>
    <property type="match status" value="1"/>
</dbReference>
<name>A0ABR2WGD5_9FUNG</name>
<evidence type="ECO:0000256" key="2">
    <source>
        <dbReference type="ARBA" id="ARBA00022801"/>
    </source>
</evidence>
<comment type="cofactor">
    <cofactor evidence="1">
        <name>Mg(2+)</name>
        <dbReference type="ChEBI" id="CHEBI:18420"/>
    </cofactor>
</comment>
<keyword evidence="5" id="KW-1185">Reference proteome</keyword>
<gene>
    <name evidence="4" type="primary">NPY1_3</name>
    <name evidence="4" type="ORF">K7432_015309</name>
</gene>
<keyword evidence="2 4" id="KW-0378">Hydrolase</keyword>
<dbReference type="InterPro" id="IPR015375">
    <property type="entry name" value="NADH_PPase-like_N"/>
</dbReference>
<dbReference type="InterPro" id="IPR050241">
    <property type="entry name" value="NAD-cap_RNA_hydrolase_NudC"/>
</dbReference>
<evidence type="ECO:0000259" key="3">
    <source>
        <dbReference type="Pfam" id="PF09296"/>
    </source>
</evidence>
<protein>
    <submittedName>
        <fullName evidence="4">NADH pyrophosphatase</fullName>
        <ecNumber evidence="4">3.6.1.22</ecNumber>
    </submittedName>
</protein>
<reference evidence="4 5" key="1">
    <citation type="submission" date="2023-04" db="EMBL/GenBank/DDBJ databases">
        <title>Genome of Basidiobolus ranarum AG-B5.</title>
        <authorList>
            <person name="Stajich J.E."/>
            <person name="Carter-House D."/>
            <person name="Gryganskyi A."/>
        </authorList>
    </citation>
    <scope>NUCLEOTIDE SEQUENCE [LARGE SCALE GENOMIC DNA]</scope>
    <source>
        <strain evidence="4 5">AG-B5</strain>
    </source>
</reference>
<dbReference type="EMBL" id="JASJQH010002038">
    <property type="protein sequence ID" value="KAK9760550.1"/>
    <property type="molecule type" value="Genomic_DNA"/>
</dbReference>
<proteinExistence type="predicted"/>
<evidence type="ECO:0000256" key="1">
    <source>
        <dbReference type="ARBA" id="ARBA00001946"/>
    </source>
</evidence>
<dbReference type="Proteomes" id="UP001479436">
    <property type="component" value="Unassembled WGS sequence"/>
</dbReference>
<dbReference type="Gene3D" id="3.90.79.20">
    <property type="match status" value="1"/>
</dbReference>
<dbReference type="EC" id="3.6.1.22" evidence="4"/>
<feature type="domain" description="NADH pyrophosphatase-like N-terminal" evidence="3">
    <location>
        <begin position="45"/>
        <end position="165"/>
    </location>
</feature>
<dbReference type="Pfam" id="PF09296">
    <property type="entry name" value="NUDIX-like"/>
    <property type="match status" value="1"/>
</dbReference>
<evidence type="ECO:0000313" key="4">
    <source>
        <dbReference type="EMBL" id="KAK9760550.1"/>
    </source>
</evidence>
<organism evidence="4 5">
    <name type="scientific">Basidiobolus ranarum</name>
    <dbReference type="NCBI Taxonomy" id="34480"/>
    <lineage>
        <taxon>Eukaryota</taxon>
        <taxon>Fungi</taxon>
        <taxon>Fungi incertae sedis</taxon>
        <taxon>Zoopagomycota</taxon>
        <taxon>Entomophthoromycotina</taxon>
        <taxon>Basidiobolomycetes</taxon>
        <taxon>Basidiobolales</taxon>
        <taxon>Basidiobolaceae</taxon>
        <taxon>Basidiobolus</taxon>
    </lineage>
</organism>
<dbReference type="GO" id="GO:0016787">
    <property type="term" value="F:hydrolase activity"/>
    <property type="evidence" value="ECO:0007669"/>
    <property type="project" value="UniProtKB-KW"/>
</dbReference>
<accession>A0ABR2WGD5</accession>
<evidence type="ECO:0000313" key="5">
    <source>
        <dbReference type="Proteomes" id="UP001479436"/>
    </source>
</evidence>
<dbReference type="PANTHER" id="PTHR42904:SF6">
    <property type="entry name" value="NAD-CAPPED RNA HYDROLASE NUDT12"/>
    <property type="match status" value="1"/>
</dbReference>
<comment type="caution">
    <text evidence="4">The sequence shown here is derived from an EMBL/GenBank/DDBJ whole genome shotgun (WGS) entry which is preliminary data.</text>
</comment>
<sequence length="197" mass="22640">MSIKEQFRFVEASPNFFAGSNLNRISERRTNNAFLSEALISSDSHFLLLSNGDPLAKVEPTALRWLPYCEVEEFINNPFVGKDQQEYPEGITLVFLGINEDKDKKTSYYWTLDVSPKGPLAETFGQLKTKLENEEYKFIPTRPKAFELSLEEAAILAQARALVDWNNRNQYCLLVVIRLSLQMPGISVLVHRYHHLK</sequence>